<keyword evidence="2" id="KW-1185">Reference proteome</keyword>
<comment type="caution">
    <text evidence="1">The sequence shown here is derived from an EMBL/GenBank/DDBJ whole genome shotgun (WGS) entry which is preliminary data.</text>
</comment>
<sequence length="86" mass="9710">MAARIFNITPSRRGEGNTLAWFDAEFPNGVKIYRLKLVETRNGHRVYGPRDHIGQTISLPIDLADQLAILAVSQRKAVATNDNHRR</sequence>
<proteinExistence type="predicted"/>
<dbReference type="Proteomes" id="UP000555546">
    <property type="component" value="Unassembled WGS sequence"/>
</dbReference>
<evidence type="ECO:0000313" key="2">
    <source>
        <dbReference type="Proteomes" id="UP000555546"/>
    </source>
</evidence>
<evidence type="ECO:0000313" key="1">
    <source>
        <dbReference type="EMBL" id="MBB5701456.1"/>
    </source>
</evidence>
<dbReference type="EMBL" id="JACIJG010000004">
    <property type="protein sequence ID" value="MBB5701456.1"/>
    <property type="molecule type" value="Genomic_DNA"/>
</dbReference>
<protein>
    <submittedName>
        <fullName evidence="1">Uncharacterized protein</fullName>
    </submittedName>
</protein>
<gene>
    <name evidence="1" type="ORF">FHS76_001307</name>
</gene>
<reference evidence="1 2" key="1">
    <citation type="submission" date="2020-08" db="EMBL/GenBank/DDBJ databases">
        <title>Genomic Encyclopedia of Type Strains, Phase IV (KMG-IV): sequencing the most valuable type-strain genomes for metagenomic binning, comparative biology and taxonomic classification.</title>
        <authorList>
            <person name="Goeker M."/>
        </authorList>
    </citation>
    <scope>NUCLEOTIDE SEQUENCE [LARGE SCALE GENOMIC DNA]</scope>
    <source>
        <strain evidence="1 2">DSM 26944</strain>
    </source>
</reference>
<dbReference type="AlphaFoldDB" id="A0A7W9AVU7"/>
<organism evidence="1 2">
    <name type="scientific">Brucella daejeonensis</name>
    <dbReference type="NCBI Taxonomy" id="659015"/>
    <lineage>
        <taxon>Bacteria</taxon>
        <taxon>Pseudomonadati</taxon>
        <taxon>Pseudomonadota</taxon>
        <taxon>Alphaproteobacteria</taxon>
        <taxon>Hyphomicrobiales</taxon>
        <taxon>Brucellaceae</taxon>
        <taxon>Brucella/Ochrobactrum group</taxon>
        <taxon>Brucella</taxon>
    </lineage>
</organism>
<dbReference type="RefSeq" id="WP_138725399.1">
    <property type="nucleotide sequence ID" value="NZ_JACIJG010000004.1"/>
</dbReference>
<accession>A0A7W9AVU7</accession>
<name>A0A7W9AVU7_9HYPH</name>